<evidence type="ECO:0000256" key="2">
    <source>
        <dbReference type="ARBA" id="ARBA00022801"/>
    </source>
</evidence>
<dbReference type="GO" id="GO:0016787">
    <property type="term" value="F:hydrolase activity"/>
    <property type="evidence" value="ECO:0007669"/>
    <property type="project" value="UniProtKB-KW"/>
</dbReference>
<keyword evidence="2" id="KW-0378">Hydrolase</keyword>
<proteinExistence type="inferred from homology"/>
<dbReference type="EMBL" id="CP000086">
    <property type="protein sequence ID" value="ABC39512.1"/>
    <property type="molecule type" value="Genomic_DNA"/>
</dbReference>
<dbReference type="PANTHER" id="PTHR10655:SF17">
    <property type="entry name" value="LYSOPHOSPHOLIPASE-LIKE PROTEIN 1"/>
    <property type="match status" value="1"/>
</dbReference>
<dbReference type="SUPFAM" id="SSF53474">
    <property type="entry name" value="alpha/beta-Hydrolases"/>
    <property type="match status" value="1"/>
</dbReference>
<evidence type="ECO:0000313" key="5">
    <source>
        <dbReference type="EMBL" id="ABC39512.1"/>
    </source>
</evidence>
<feature type="region of interest" description="Disordered" evidence="3">
    <location>
        <begin position="1"/>
        <end position="67"/>
    </location>
</feature>
<dbReference type="HOGENOM" id="CLU_049413_3_2_4"/>
<organism evidence="5 6">
    <name type="scientific">Burkholderia thailandensis (strain ATCC 700388 / DSM 13276 / CCUG 48851 / CIP 106301 / E264)</name>
    <dbReference type="NCBI Taxonomy" id="271848"/>
    <lineage>
        <taxon>Bacteria</taxon>
        <taxon>Pseudomonadati</taxon>
        <taxon>Pseudomonadota</taxon>
        <taxon>Betaproteobacteria</taxon>
        <taxon>Burkholderiales</taxon>
        <taxon>Burkholderiaceae</taxon>
        <taxon>Burkholderia</taxon>
        <taxon>pseudomallei group</taxon>
    </lineage>
</organism>
<evidence type="ECO:0000256" key="1">
    <source>
        <dbReference type="ARBA" id="ARBA00006499"/>
    </source>
</evidence>
<accession>Q2SVX4</accession>
<comment type="similarity">
    <text evidence="1">Belongs to the AB hydrolase superfamily. AB hydrolase 2 family.</text>
</comment>
<feature type="domain" description="Phospholipase/carboxylesterase/thioesterase" evidence="4">
    <location>
        <begin position="108"/>
        <end position="310"/>
    </location>
</feature>
<gene>
    <name evidence="5" type="ordered locus">BTH_I2404</name>
</gene>
<dbReference type="ESTHER" id="burta-q2svx4">
    <property type="family name" value="LYsophospholipase_carboxylesterase"/>
</dbReference>
<dbReference type="Gene3D" id="3.40.50.1820">
    <property type="entry name" value="alpha/beta hydrolase"/>
    <property type="match status" value="1"/>
</dbReference>
<evidence type="ECO:0000259" key="4">
    <source>
        <dbReference type="Pfam" id="PF02230"/>
    </source>
</evidence>
<feature type="compositionally biased region" description="Basic and acidic residues" evidence="3">
    <location>
        <begin position="42"/>
        <end position="60"/>
    </location>
</feature>
<dbReference type="AlphaFoldDB" id="Q2SVX4"/>
<dbReference type="Proteomes" id="UP000001930">
    <property type="component" value="Chromosome I"/>
</dbReference>
<protein>
    <submittedName>
        <fullName evidence="5">Carboxylesterase, putative</fullName>
    </submittedName>
</protein>
<keyword evidence="6" id="KW-1185">Reference proteome</keyword>
<dbReference type="InterPro" id="IPR029058">
    <property type="entry name" value="AB_hydrolase_fold"/>
</dbReference>
<dbReference type="Pfam" id="PF02230">
    <property type="entry name" value="Abhydrolase_2"/>
    <property type="match status" value="1"/>
</dbReference>
<evidence type="ECO:0000256" key="3">
    <source>
        <dbReference type="SAM" id="MobiDB-lite"/>
    </source>
</evidence>
<dbReference type="KEGG" id="bte:BTH_I2404"/>
<reference evidence="5 6" key="1">
    <citation type="journal article" date="2005" name="BMC Genomics">
        <title>Bacterial genome adaptation to niches: divergence of the potential virulence genes in three Burkholderia species of different survival strategies.</title>
        <authorList>
            <person name="Kim H.S."/>
            <person name="Schell M.A."/>
            <person name="Yu Y."/>
            <person name="Ulrich R.L."/>
            <person name="Sarria S.H."/>
            <person name="Nierman W.C."/>
            <person name="DeShazer D."/>
        </authorList>
    </citation>
    <scope>NUCLEOTIDE SEQUENCE [LARGE SCALE GENOMIC DNA]</scope>
    <source>
        <strain evidence="6">ATCC 700388 / DSM 13276 / CCUG 48851 / CIP 106301 / E264</strain>
    </source>
</reference>
<name>Q2SVX4_BURTA</name>
<dbReference type="InterPro" id="IPR003140">
    <property type="entry name" value="PLipase/COase/thioEstase"/>
</dbReference>
<dbReference type="InterPro" id="IPR050565">
    <property type="entry name" value="LYPA1-2/EST-like"/>
</dbReference>
<evidence type="ECO:0000313" key="6">
    <source>
        <dbReference type="Proteomes" id="UP000001930"/>
    </source>
</evidence>
<sequence length="319" mass="34623">MRAASAASIRKRRRTRRRDARAVHAGRSRDHAQAGPRGGRQGRRDSDTRHERVTTCHETRPPVARASGCRSSRCAIIDAFSSDPPSERSPSMLDETPTIEIETGPNPAFAVILMHGLGADANDFVPLVPELRIANGPAVRFVFPNAPEIAVTANNGYMMRAWYDILSFEGVNRQVDEAGIDASCAAVRSLIAEQNRRGIPTSRIFVAGFSQGGAMTYSAGFTHPDALAGLIVLSGYVPSPRFIDARLAGANRTTPIFAAHGTDDDILPIRLGEAARDFAREKGASVDWHAYPMPHAVCIEEIDALRRWLHARIAALQAA</sequence>
<feature type="compositionally biased region" description="Basic residues" evidence="3">
    <location>
        <begin position="9"/>
        <end position="19"/>
    </location>
</feature>
<dbReference type="PANTHER" id="PTHR10655">
    <property type="entry name" value="LYSOPHOSPHOLIPASE-RELATED"/>
    <property type="match status" value="1"/>
</dbReference>